<dbReference type="Proteomes" id="UP000030663">
    <property type="component" value="Unassembled WGS sequence"/>
</dbReference>
<keyword evidence="2" id="KW-1185">Reference proteome</keyword>
<dbReference type="HOGENOM" id="CLU_2704908_0_0_1"/>
<reference evidence="1 2" key="1">
    <citation type="submission" date="2011-11" db="EMBL/GenBank/DDBJ databases">
        <title>The Genome Sequence of Fusarium oxysporum PHW815.</title>
        <authorList>
            <consortium name="The Broad Institute Genome Sequencing Platform"/>
            <person name="Ma L.-J."/>
            <person name="Gale L.R."/>
            <person name="Schwartz D.C."/>
            <person name="Zhou S."/>
            <person name="Corby-Kistler H."/>
            <person name="Young S.K."/>
            <person name="Zeng Q."/>
            <person name="Gargeya S."/>
            <person name="Fitzgerald M."/>
            <person name="Haas B."/>
            <person name="Abouelleil A."/>
            <person name="Alvarado L."/>
            <person name="Arachchi H.M."/>
            <person name="Berlin A."/>
            <person name="Brown A."/>
            <person name="Chapman S.B."/>
            <person name="Chen Z."/>
            <person name="Dunbar C."/>
            <person name="Freedman E."/>
            <person name="Gearin G."/>
            <person name="Goldberg J."/>
            <person name="Griggs A."/>
            <person name="Gujja S."/>
            <person name="Heiman D."/>
            <person name="Howarth C."/>
            <person name="Larson L."/>
            <person name="Lui A."/>
            <person name="MacDonald P.J.P."/>
            <person name="Montmayeur A."/>
            <person name="Murphy C."/>
            <person name="Neiman D."/>
            <person name="Pearson M."/>
            <person name="Priest M."/>
            <person name="Roberts A."/>
            <person name="Saif S."/>
            <person name="Shea T."/>
            <person name="Shenoy N."/>
            <person name="Sisk P."/>
            <person name="Stolte C."/>
            <person name="Sykes S."/>
            <person name="Wortman J."/>
            <person name="Nusbaum C."/>
            <person name="Birren B."/>
        </authorList>
    </citation>
    <scope>NUCLEOTIDE SEQUENCE [LARGE SCALE GENOMIC DNA]</scope>
    <source>
        <strain evidence="1 2">54005</strain>
    </source>
</reference>
<proteinExistence type="predicted"/>
<accession>X0B0H5</accession>
<protein>
    <submittedName>
        <fullName evidence="1">Uncharacterized protein</fullName>
    </submittedName>
</protein>
<name>X0B0H5_FUSOX</name>
<sequence length="73" mass="8169">MGMTTLSGTGKPRWIDRNGITTCSPLWVACLANTPDRLKLKLKLKRGFWKVKSMRLKLTLTTTVHLGKDQSAP</sequence>
<gene>
    <name evidence="1" type="ORF">FOQG_19613</name>
</gene>
<evidence type="ECO:0000313" key="2">
    <source>
        <dbReference type="Proteomes" id="UP000030663"/>
    </source>
</evidence>
<evidence type="ECO:0000313" key="1">
    <source>
        <dbReference type="EMBL" id="EXK75620.1"/>
    </source>
</evidence>
<dbReference type="EMBL" id="KI980008">
    <property type="protein sequence ID" value="EXK75620.1"/>
    <property type="molecule type" value="Genomic_DNA"/>
</dbReference>
<dbReference type="AlphaFoldDB" id="X0B0H5"/>
<organism evidence="1 2">
    <name type="scientific">Fusarium oxysporum f. sp. raphani 54005</name>
    <dbReference type="NCBI Taxonomy" id="1089458"/>
    <lineage>
        <taxon>Eukaryota</taxon>
        <taxon>Fungi</taxon>
        <taxon>Dikarya</taxon>
        <taxon>Ascomycota</taxon>
        <taxon>Pezizomycotina</taxon>
        <taxon>Sordariomycetes</taxon>
        <taxon>Hypocreomycetidae</taxon>
        <taxon>Hypocreales</taxon>
        <taxon>Nectriaceae</taxon>
        <taxon>Fusarium</taxon>
        <taxon>Fusarium oxysporum species complex</taxon>
    </lineage>
</organism>